<name>A0ABW2N3T4_9ACTN</name>
<evidence type="ECO:0000256" key="1">
    <source>
        <dbReference type="SAM" id="MobiDB-lite"/>
    </source>
</evidence>
<keyword evidence="2" id="KW-1133">Transmembrane helix</keyword>
<reference evidence="4" key="1">
    <citation type="journal article" date="2019" name="Int. J. Syst. Evol. Microbiol.">
        <title>The Global Catalogue of Microorganisms (GCM) 10K type strain sequencing project: providing services to taxonomists for standard genome sequencing and annotation.</title>
        <authorList>
            <consortium name="The Broad Institute Genomics Platform"/>
            <consortium name="The Broad Institute Genome Sequencing Center for Infectious Disease"/>
            <person name="Wu L."/>
            <person name="Ma J."/>
        </authorList>
    </citation>
    <scope>NUCLEOTIDE SEQUENCE [LARGE SCALE GENOMIC DNA]</scope>
    <source>
        <strain evidence="4">FCH27</strain>
    </source>
</reference>
<keyword evidence="2" id="KW-0812">Transmembrane</keyword>
<sequence>MVNELRELMREASGHPPQDRSDIRALVGSGRRRLRVRRATQVGASALAAGAIGLGSMWWLNPTPPDLTAAGVPRAEGPVIDLGDARPAVEGQHYRELTSYTNEDLNADNGQYFDGVTDDGLILFRDGPRSNQLYPRFALLDPATGEKEWLPRLDTEQSQMWAAELSRERLVLLSPDATGAGGGPESALAAHVFDRSTDSWSTLQWPGLPDTDGPWGARVGPDGRLYTKVPATRTQVPEGGWPMGPDGEADDSGASGESFDLWSVSLNDPSDVRDEGLRVGSFGFDGDRLVWTDSSNGAAGMVHVRDLDDGEETSFDPRLGDRCNLLGFDVAGGRIAMTQYCGTYEGGVRDDRIQVMTTEGEEVITVQDSGVDAGDLVAGGDFLTMTAYDRATGGSYVYDFDEGRLLRLSDGHSPWAVGQGPTPGDQFLWNEPSGTKVPMFGRSGATVHLGELIR</sequence>
<keyword evidence="4" id="KW-1185">Reference proteome</keyword>
<feature type="transmembrane region" description="Helical" evidence="2">
    <location>
        <begin position="39"/>
        <end position="60"/>
    </location>
</feature>
<evidence type="ECO:0008006" key="5">
    <source>
        <dbReference type="Google" id="ProtNLM"/>
    </source>
</evidence>
<evidence type="ECO:0000256" key="2">
    <source>
        <dbReference type="SAM" id="Phobius"/>
    </source>
</evidence>
<protein>
    <recommendedName>
        <fullName evidence="5">WD40 repeat domain-containing protein</fullName>
    </recommendedName>
</protein>
<gene>
    <name evidence="3" type="ORF">ACFQO6_16915</name>
</gene>
<proteinExistence type="predicted"/>
<feature type="region of interest" description="Disordered" evidence="1">
    <location>
        <begin position="1"/>
        <end position="22"/>
    </location>
</feature>
<evidence type="ECO:0000313" key="4">
    <source>
        <dbReference type="Proteomes" id="UP001596524"/>
    </source>
</evidence>
<dbReference type="EMBL" id="JBHTCH010000020">
    <property type="protein sequence ID" value="MFC7361957.1"/>
    <property type="molecule type" value="Genomic_DNA"/>
</dbReference>
<comment type="caution">
    <text evidence="3">The sequence shown here is derived from an EMBL/GenBank/DDBJ whole genome shotgun (WGS) entry which is preliminary data.</text>
</comment>
<organism evidence="3 4">
    <name type="scientific">Nocardioides astragali</name>
    <dbReference type="NCBI Taxonomy" id="1776736"/>
    <lineage>
        <taxon>Bacteria</taxon>
        <taxon>Bacillati</taxon>
        <taxon>Actinomycetota</taxon>
        <taxon>Actinomycetes</taxon>
        <taxon>Propionibacteriales</taxon>
        <taxon>Nocardioidaceae</taxon>
        <taxon>Nocardioides</taxon>
    </lineage>
</organism>
<dbReference type="SUPFAM" id="SSF69304">
    <property type="entry name" value="Tricorn protease N-terminal domain"/>
    <property type="match status" value="1"/>
</dbReference>
<dbReference type="Proteomes" id="UP001596524">
    <property type="component" value="Unassembled WGS sequence"/>
</dbReference>
<keyword evidence="2" id="KW-0472">Membrane</keyword>
<evidence type="ECO:0000313" key="3">
    <source>
        <dbReference type="EMBL" id="MFC7361957.1"/>
    </source>
</evidence>
<dbReference type="RefSeq" id="WP_255892392.1">
    <property type="nucleotide sequence ID" value="NZ_JAFMZM010000006.1"/>
</dbReference>
<accession>A0ABW2N3T4</accession>
<feature type="region of interest" description="Disordered" evidence="1">
    <location>
        <begin position="234"/>
        <end position="257"/>
    </location>
</feature>